<dbReference type="EMBL" id="BMKF01000001">
    <property type="protein sequence ID" value="GGB65179.1"/>
    <property type="molecule type" value="Genomic_DNA"/>
</dbReference>
<evidence type="ECO:0000313" key="2">
    <source>
        <dbReference type="EMBL" id="GGB65179.1"/>
    </source>
</evidence>
<accession>A0ABQ1JCN5</accession>
<keyword evidence="3" id="KW-1185">Reference proteome</keyword>
<dbReference type="InterPro" id="IPR037523">
    <property type="entry name" value="VOC_core"/>
</dbReference>
<feature type="domain" description="VOC" evidence="1">
    <location>
        <begin position="2"/>
        <end position="117"/>
    </location>
</feature>
<sequence length="135" mass="15518">MRLNQVTVPCVEYEKSVAFYKTLGLIQIVDSPPRYARFECPADGWDEPATFSLHHVEGWPGADDPLVYFEVDDLDAEYERLVAAGLSFISPPVDQSWKWREAYLRDPAGNRICLYQAGEMRRFPPWRIGPSAHEK</sequence>
<dbReference type="RefSeq" id="WP_084394468.1">
    <property type="nucleotide sequence ID" value="NZ_BMKF01000001.1"/>
</dbReference>
<dbReference type="InterPro" id="IPR004360">
    <property type="entry name" value="Glyas_Fos-R_dOase_dom"/>
</dbReference>
<evidence type="ECO:0000313" key="3">
    <source>
        <dbReference type="Proteomes" id="UP000628854"/>
    </source>
</evidence>
<gene>
    <name evidence="2" type="ORF">GCM10011503_12510</name>
</gene>
<protein>
    <recommendedName>
        <fullName evidence="1">VOC domain-containing protein</fullName>
    </recommendedName>
</protein>
<dbReference type="Pfam" id="PF00903">
    <property type="entry name" value="Glyoxalase"/>
    <property type="match status" value="1"/>
</dbReference>
<dbReference type="PROSITE" id="PS51819">
    <property type="entry name" value="VOC"/>
    <property type="match status" value="1"/>
</dbReference>
<proteinExistence type="predicted"/>
<dbReference type="Proteomes" id="UP000628854">
    <property type="component" value="Unassembled WGS sequence"/>
</dbReference>
<dbReference type="InterPro" id="IPR029068">
    <property type="entry name" value="Glyas_Bleomycin-R_OHBP_Dase"/>
</dbReference>
<dbReference type="SUPFAM" id="SSF54593">
    <property type="entry name" value="Glyoxalase/Bleomycin resistance protein/Dihydroxybiphenyl dioxygenase"/>
    <property type="match status" value="1"/>
</dbReference>
<dbReference type="Gene3D" id="3.10.180.10">
    <property type="entry name" value="2,3-Dihydroxybiphenyl 1,2-Dioxygenase, domain 1"/>
    <property type="match status" value="1"/>
</dbReference>
<organism evidence="2 3">
    <name type="scientific">Henriciella pelagia</name>
    <dbReference type="NCBI Taxonomy" id="1977912"/>
    <lineage>
        <taxon>Bacteria</taxon>
        <taxon>Pseudomonadati</taxon>
        <taxon>Pseudomonadota</taxon>
        <taxon>Alphaproteobacteria</taxon>
        <taxon>Hyphomonadales</taxon>
        <taxon>Hyphomonadaceae</taxon>
        <taxon>Henriciella</taxon>
    </lineage>
</organism>
<name>A0ABQ1JCN5_9PROT</name>
<reference evidence="3" key="1">
    <citation type="journal article" date="2019" name="Int. J. Syst. Evol. Microbiol.">
        <title>The Global Catalogue of Microorganisms (GCM) 10K type strain sequencing project: providing services to taxonomists for standard genome sequencing and annotation.</title>
        <authorList>
            <consortium name="The Broad Institute Genomics Platform"/>
            <consortium name="The Broad Institute Genome Sequencing Center for Infectious Disease"/>
            <person name="Wu L."/>
            <person name="Ma J."/>
        </authorList>
    </citation>
    <scope>NUCLEOTIDE SEQUENCE [LARGE SCALE GENOMIC DNA]</scope>
    <source>
        <strain evidence="3">CGMCC 1.15928</strain>
    </source>
</reference>
<comment type="caution">
    <text evidence="2">The sequence shown here is derived from an EMBL/GenBank/DDBJ whole genome shotgun (WGS) entry which is preliminary data.</text>
</comment>
<evidence type="ECO:0000259" key="1">
    <source>
        <dbReference type="PROSITE" id="PS51819"/>
    </source>
</evidence>